<reference evidence="2 3" key="1">
    <citation type="submission" date="2024-02" db="EMBL/GenBank/DDBJ databases">
        <title>Discinaceae phylogenomics.</title>
        <authorList>
            <person name="Dirks A.C."/>
            <person name="James T.Y."/>
        </authorList>
    </citation>
    <scope>NUCLEOTIDE SEQUENCE [LARGE SCALE GENOMIC DNA]</scope>
    <source>
        <strain evidence="2 3">ACD0624</strain>
    </source>
</reference>
<dbReference type="InterPro" id="IPR036291">
    <property type="entry name" value="NAD(P)-bd_dom_sf"/>
</dbReference>
<dbReference type="InterPro" id="IPR023401">
    <property type="entry name" value="ODC_N"/>
</dbReference>
<dbReference type="Gene3D" id="3.30.1780.10">
    <property type="entry name" value="ornithine cyclodeaminase, domain 1"/>
    <property type="match status" value="1"/>
</dbReference>
<evidence type="ECO:0000256" key="1">
    <source>
        <dbReference type="ARBA" id="ARBA00008903"/>
    </source>
</evidence>
<dbReference type="Gene3D" id="3.40.50.720">
    <property type="entry name" value="NAD(P)-binding Rossmann-like Domain"/>
    <property type="match status" value="1"/>
</dbReference>
<dbReference type="PANTHER" id="PTHR13812">
    <property type="entry name" value="KETIMINE REDUCTASE MU-CRYSTALLIN"/>
    <property type="match status" value="1"/>
</dbReference>
<keyword evidence="3" id="KW-1185">Reference proteome</keyword>
<comment type="similarity">
    <text evidence="1">Belongs to the ornithine cyclodeaminase/mu-crystallin family.</text>
</comment>
<comment type="caution">
    <text evidence="2">The sequence shown here is derived from an EMBL/GenBank/DDBJ whole genome shotgun (WGS) entry which is preliminary data.</text>
</comment>
<sequence length="359" mass="39008">MSTHPLVLRDSDISYILQNLDANALHSIIQTLSISLREFSTSPSKVHQPLRQSISTSNGFTTLFMPSSNTTLTGIKTVTLNTATSASPKGVLTIFDETGELQGVLNAEELTGFRTALVSVVLLLKRIKAGSSVKNIVFFGTGKQAKWALSLCMNLIPDLQQITIVGRSTVEHTREALPAARRLNGVAKWSLSSPDCKFVALAPQNDPDFNLNLEKAIGASDAVFCCTPATVPLFPIQYLKTQNDCYISLIGSYKPHMKEIDPLYLKRENVKVVVDSKVACLAEAGEIIQAGLRAQDLIEIGEILGVDDSILSEEYRGNLVFKCVGLAIMDLVVGAEILRLARGQRAKRSSLGVEVPFFS</sequence>
<protein>
    <recommendedName>
        <fullName evidence="4">Thiomorpholine-carboxylate dehydrogenase</fullName>
    </recommendedName>
</protein>
<dbReference type="SUPFAM" id="SSF51735">
    <property type="entry name" value="NAD(P)-binding Rossmann-fold domains"/>
    <property type="match status" value="1"/>
</dbReference>
<evidence type="ECO:0008006" key="4">
    <source>
        <dbReference type="Google" id="ProtNLM"/>
    </source>
</evidence>
<dbReference type="PANTHER" id="PTHR13812:SF19">
    <property type="entry name" value="KETIMINE REDUCTASE MU-CRYSTALLIN"/>
    <property type="match status" value="1"/>
</dbReference>
<evidence type="ECO:0000313" key="3">
    <source>
        <dbReference type="Proteomes" id="UP001447188"/>
    </source>
</evidence>
<dbReference type="EMBL" id="JBBBZM010000149">
    <property type="protein sequence ID" value="KAL0632807.1"/>
    <property type="molecule type" value="Genomic_DNA"/>
</dbReference>
<evidence type="ECO:0000313" key="2">
    <source>
        <dbReference type="EMBL" id="KAL0632807.1"/>
    </source>
</evidence>
<accession>A0ABR3GA29</accession>
<name>A0ABR3GA29_9PEZI</name>
<proteinExistence type="inferred from homology"/>
<gene>
    <name evidence="2" type="ORF">Q9L58_008286</name>
</gene>
<dbReference type="InterPro" id="IPR003462">
    <property type="entry name" value="ODC_Mu_crystall"/>
</dbReference>
<organism evidence="2 3">
    <name type="scientific">Discina gigas</name>
    <dbReference type="NCBI Taxonomy" id="1032678"/>
    <lineage>
        <taxon>Eukaryota</taxon>
        <taxon>Fungi</taxon>
        <taxon>Dikarya</taxon>
        <taxon>Ascomycota</taxon>
        <taxon>Pezizomycotina</taxon>
        <taxon>Pezizomycetes</taxon>
        <taxon>Pezizales</taxon>
        <taxon>Discinaceae</taxon>
        <taxon>Discina</taxon>
    </lineage>
</organism>
<dbReference type="Proteomes" id="UP001447188">
    <property type="component" value="Unassembled WGS sequence"/>
</dbReference>